<proteinExistence type="predicted"/>
<evidence type="ECO:0000313" key="2">
    <source>
        <dbReference type="Proteomes" id="UP001325680"/>
    </source>
</evidence>
<evidence type="ECO:0000313" key="1">
    <source>
        <dbReference type="EMBL" id="WQD39361.1"/>
    </source>
</evidence>
<accession>A0ABZ0W886</accession>
<reference evidence="1 2" key="1">
    <citation type="submission" date="2023-12" db="EMBL/GenBank/DDBJ databases">
        <title>Genome sequencing and assembly of bacterial species from a model synthetic community.</title>
        <authorList>
            <person name="Hogle S.L."/>
        </authorList>
    </citation>
    <scope>NUCLEOTIDE SEQUENCE [LARGE SCALE GENOMIC DNA]</scope>
    <source>
        <strain evidence="1 2">HAMBI_3031</strain>
    </source>
</reference>
<keyword evidence="2" id="KW-1185">Reference proteome</keyword>
<organism evidence="1 2">
    <name type="scientific">Niabella yanshanensis</name>
    <dbReference type="NCBI Taxonomy" id="577386"/>
    <lineage>
        <taxon>Bacteria</taxon>
        <taxon>Pseudomonadati</taxon>
        <taxon>Bacteroidota</taxon>
        <taxon>Chitinophagia</taxon>
        <taxon>Chitinophagales</taxon>
        <taxon>Chitinophagaceae</taxon>
        <taxon>Niabella</taxon>
    </lineage>
</organism>
<dbReference type="EMBL" id="CP139960">
    <property type="protein sequence ID" value="WQD39361.1"/>
    <property type="molecule type" value="Genomic_DNA"/>
</dbReference>
<name>A0ABZ0W886_9BACT</name>
<dbReference type="Proteomes" id="UP001325680">
    <property type="component" value="Chromosome"/>
</dbReference>
<gene>
    <name evidence="1" type="ORF">U0035_04270</name>
</gene>
<protein>
    <submittedName>
        <fullName evidence="1">Uncharacterized protein</fullName>
    </submittedName>
</protein>
<dbReference type="RefSeq" id="WP_114793289.1">
    <property type="nucleotide sequence ID" value="NZ_CP139960.1"/>
</dbReference>
<sequence>MDKINSAVDALVNETNKLPADQLVLRLGLGVINIPEDLFKKQIENMAEGTFYQNFFKDRVSKL</sequence>